<accession>A0A409W9S3</accession>
<comment type="caution">
    <text evidence="1">The sequence shown here is derived from an EMBL/GenBank/DDBJ whole genome shotgun (WGS) entry which is preliminary data.</text>
</comment>
<evidence type="ECO:0000313" key="1">
    <source>
        <dbReference type="EMBL" id="PPQ75262.1"/>
    </source>
</evidence>
<name>A0A409W9S3_9AGAR</name>
<dbReference type="Proteomes" id="UP000284706">
    <property type="component" value="Unassembled WGS sequence"/>
</dbReference>
<evidence type="ECO:0000313" key="2">
    <source>
        <dbReference type="Proteomes" id="UP000284706"/>
    </source>
</evidence>
<protein>
    <submittedName>
        <fullName evidence="1">Uncharacterized protein</fullName>
    </submittedName>
</protein>
<organism evidence="1 2">
    <name type="scientific">Gymnopilus dilepis</name>
    <dbReference type="NCBI Taxonomy" id="231916"/>
    <lineage>
        <taxon>Eukaryota</taxon>
        <taxon>Fungi</taxon>
        <taxon>Dikarya</taxon>
        <taxon>Basidiomycota</taxon>
        <taxon>Agaricomycotina</taxon>
        <taxon>Agaricomycetes</taxon>
        <taxon>Agaricomycetidae</taxon>
        <taxon>Agaricales</taxon>
        <taxon>Agaricineae</taxon>
        <taxon>Hymenogastraceae</taxon>
        <taxon>Gymnopilus</taxon>
    </lineage>
</organism>
<dbReference type="AlphaFoldDB" id="A0A409W9S3"/>
<keyword evidence="2" id="KW-1185">Reference proteome</keyword>
<sequence>MINAPLACPTSIFKLPTRLLGFGCRTRVRLYNSHPARCIGRLEEAFVVVWDCRTLFYQVDNPTPQIGSDCLRTTSRIRVYKQSARGEVLTDAGTHPYLPTLHWAMINIRQSSFVKMGRNPLSLRSCHRFHPMIQERVYYSPRTNKIPLCTSPPPRATATKTVSWQKLDYN</sequence>
<reference evidence="1 2" key="1">
    <citation type="journal article" date="2018" name="Evol. Lett.">
        <title>Horizontal gene cluster transfer increased hallucinogenic mushroom diversity.</title>
        <authorList>
            <person name="Reynolds H.T."/>
            <person name="Vijayakumar V."/>
            <person name="Gluck-Thaler E."/>
            <person name="Korotkin H.B."/>
            <person name="Matheny P.B."/>
            <person name="Slot J.C."/>
        </authorList>
    </citation>
    <scope>NUCLEOTIDE SEQUENCE [LARGE SCALE GENOMIC DNA]</scope>
    <source>
        <strain evidence="1 2">SRW20</strain>
    </source>
</reference>
<proteinExistence type="predicted"/>
<gene>
    <name evidence="1" type="ORF">CVT26_014796</name>
</gene>
<dbReference type="EMBL" id="NHYE01005276">
    <property type="protein sequence ID" value="PPQ75262.1"/>
    <property type="molecule type" value="Genomic_DNA"/>
</dbReference>
<dbReference type="InParanoid" id="A0A409W9S3"/>